<dbReference type="InterPro" id="IPR036397">
    <property type="entry name" value="RNaseH_sf"/>
</dbReference>
<dbReference type="InterPro" id="IPR022158">
    <property type="entry name" value="Inositol_phosphatase"/>
</dbReference>
<dbReference type="Pfam" id="PF01359">
    <property type="entry name" value="Transposase_1"/>
    <property type="match status" value="1"/>
</dbReference>
<dbReference type="GO" id="GO:0043812">
    <property type="term" value="F:phosphatidylinositol-4-phosphate phosphatase activity"/>
    <property type="evidence" value="ECO:0007669"/>
    <property type="project" value="TreeGrafter"/>
</dbReference>
<dbReference type="Gene3D" id="3.30.420.10">
    <property type="entry name" value="Ribonuclease H-like superfamily/Ribonuclease H"/>
    <property type="match status" value="1"/>
</dbReference>
<feature type="compositionally biased region" description="Polar residues" evidence="1">
    <location>
        <begin position="1133"/>
        <end position="1146"/>
    </location>
</feature>
<evidence type="ECO:0000259" key="3">
    <source>
        <dbReference type="PROSITE" id="PS51791"/>
    </source>
</evidence>
<dbReference type="GO" id="GO:0005769">
    <property type="term" value="C:early endosome"/>
    <property type="evidence" value="ECO:0007669"/>
    <property type="project" value="TreeGrafter"/>
</dbReference>
<evidence type="ECO:0008006" key="5">
    <source>
        <dbReference type="Google" id="ProtNLM"/>
    </source>
</evidence>
<dbReference type="PROSITE" id="PS50275">
    <property type="entry name" value="SAC"/>
    <property type="match status" value="1"/>
</dbReference>
<feature type="domain" description="HSac2" evidence="3">
    <location>
        <begin position="911"/>
        <end position="1106"/>
    </location>
</feature>
<dbReference type="PANTHER" id="PTHR45662">
    <property type="entry name" value="PHOSPHATIDYLINOSITIDE PHOSPHATASE SAC1"/>
    <property type="match status" value="1"/>
</dbReference>
<dbReference type="GO" id="GO:0003676">
    <property type="term" value="F:nucleic acid binding"/>
    <property type="evidence" value="ECO:0007669"/>
    <property type="project" value="InterPro"/>
</dbReference>
<dbReference type="PANTHER" id="PTHR45662:SF8">
    <property type="entry name" value="PHOSPHATIDYLINOSITIDE PHOSPHATASE SAC2"/>
    <property type="match status" value="1"/>
</dbReference>
<evidence type="ECO:0000256" key="1">
    <source>
        <dbReference type="SAM" id="MobiDB-lite"/>
    </source>
</evidence>
<organism evidence="4">
    <name type="scientific">Trichuris suis</name>
    <name type="common">pig whipworm</name>
    <dbReference type="NCBI Taxonomy" id="68888"/>
    <lineage>
        <taxon>Eukaryota</taxon>
        <taxon>Metazoa</taxon>
        <taxon>Ecdysozoa</taxon>
        <taxon>Nematoda</taxon>
        <taxon>Enoplea</taxon>
        <taxon>Dorylaimia</taxon>
        <taxon>Trichinellida</taxon>
        <taxon>Trichuridae</taxon>
        <taxon>Trichuris</taxon>
    </lineage>
</organism>
<gene>
    <name evidence="4" type="ORF">M514_02747</name>
</gene>
<dbReference type="PROSITE" id="PS51791">
    <property type="entry name" value="HSAC2"/>
    <property type="match status" value="1"/>
</dbReference>
<feature type="domain" description="SAC" evidence="2">
    <location>
        <begin position="512"/>
        <end position="839"/>
    </location>
</feature>
<dbReference type="AlphaFoldDB" id="A0A085NH36"/>
<reference evidence="4" key="1">
    <citation type="journal article" date="2014" name="Nat. Genet.">
        <title>Genome and transcriptome of the porcine whipworm Trichuris suis.</title>
        <authorList>
            <person name="Jex A.R."/>
            <person name="Nejsum P."/>
            <person name="Schwarz E.M."/>
            <person name="Hu L."/>
            <person name="Young N.D."/>
            <person name="Hall R.S."/>
            <person name="Korhonen P.K."/>
            <person name="Liao S."/>
            <person name="Thamsborg S."/>
            <person name="Xia J."/>
            <person name="Xu P."/>
            <person name="Wang S."/>
            <person name="Scheerlinck J.P."/>
            <person name="Hofmann A."/>
            <person name="Sternberg P.W."/>
            <person name="Wang J."/>
            <person name="Gasser R.B."/>
        </authorList>
    </citation>
    <scope>NUCLEOTIDE SEQUENCE [LARGE SCALE GENOMIC DNA]</scope>
    <source>
        <strain evidence="4">DCEP-RM93F</strain>
    </source>
</reference>
<feature type="region of interest" description="Disordered" evidence="1">
    <location>
        <begin position="1131"/>
        <end position="1158"/>
    </location>
</feature>
<name>A0A085NH36_9BILA</name>
<dbReference type="Proteomes" id="UP000030758">
    <property type="component" value="Unassembled WGS sequence"/>
</dbReference>
<sequence>MLVRMGLALRRVLKLRFHFELCTLFSSQASDVPYGTYNAALGPRAAARGSAPSKSVVYGWIRSFKEGREAIEDDRRAGRPATATSEGTVALVQNLVEGDPRITIRTIARTAGISLHSAFGMLRETLGLRKLSALWVPKALREEQLVRRVNLSRELLTKTEANVTVFFDRMVTGDETWIYQYDPESKIQSKQWLPRGSAGPVKFKAERTARKVMATIFWDLDGVILTDFLEGERTVTASYYKAVLRKLKTALARKRRRKLHLGVLFHHDNAPAHSSRTVRTVLREFRWEVIPHPPYSPDVAPSDFFLFSKLKEHLKGTLFESMDDAKRAVSAWCNTQPPGFYKEGLRRMEFLVSPNEYLFIRESSLLRCSRQTGAVQIESTGASQSSTKGFTCLGRVHGLVGCLTIPGAKSGYLLLVSGQEFVGQHPLTKNSIYKVERVSAVPWKCVDKTLHLLESNELPTCRFHQKQPSRGPAFANAHAMIEPFKHVSSRATKSFPPFIRSQSRNQILEDVLRMFNSNGSFYYCSLADLTNSVQCLVSGDGAKVSLSKRFLWNRHSANCFLENVQPSCSLEDCVTQGWLCAMINGHVSILVEGNVRIAVISRRSVYRAGTRYLKRGIDADGCCANYVETEQVVRAFDHVSSFVLVRGSVPAFWTQRGYKYRPPPLILKSKAETMAAFRKHVDDQINLYGRNLILVNLIDPNTKEKPLDDVYIDLVLDSEDERIVYVAFNFNDYCRGLRFENVSILISALQKLIVEMGFCWVDKNGDAACLQKGVFRVNCVECLDRTNLVQTAIAKCKLEEQLTRFGMLLPDENLNVRVEKAFRTAWANNGDSISRQYAGTDALKGDYTRTGERKLVGMVKDGYHSANRYYLSHLKDYRRQMSIDCLLGVTSRESTLDFKNEEREELNKWTDCKEEEMRQMVKDCERLIVSDDEVVIGSWALVNANVVSNATAKDIDNDMDTVIILTREAYYVADYDEGLDKFLHFQKVLLQSITKIEVGPMTVSVTLGFARSKATCIRISYVNDNYETFTHVWRSASTRFFNGIVITVDNNEEAEENLLAIVEQFRVALNLASLVVPITTCGQLEGKSLAKSVLAKTKAFGKEGLQAFGSKLASVNGTLRRRRSSKISKNYVRESQTNESVASNPTDDVCPDGTHNDVLVPPLTSRETTEEGVVDYEPKQYADYSSRKLSLNGSRSDQNLMTSSWNSIALQSGTFSSSCQNFITQVGKQIQQTAQKTVAGLAVKSSLPLSDRYAPYRDRVGRSPSVFILL</sequence>
<evidence type="ECO:0000313" key="4">
    <source>
        <dbReference type="EMBL" id="KFD68782.1"/>
    </source>
</evidence>
<dbReference type="GO" id="GO:0045334">
    <property type="term" value="C:clathrin-coated endocytic vesicle"/>
    <property type="evidence" value="ECO:0007669"/>
    <property type="project" value="TreeGrafter"/>
</dbReference>
<dbReference type="GO" id="GO:2001135">
    <property type="term" value="P:regulation of endocytic recycling"/>
    <property type="evidence" value="ECO:0007669"/>
    <property type="project" value="TreeGrafter"/>
</dbReference>
<dbReference type="Pfam" id="PF02383">
    <property type="entry name" value="Syja_N"/>
    <property type="match status" value="1"/>
</dbReference>
<protein>
    <recommendedName>
        <fullName evidence="5">SAC domain-containing protein</fullName>
    </recommendedName>
</protein>
<dbReference type="GO" id="GO:0046856">
    <property type="term" value="P:phosphatidylinositol dephosphorylation"/>
    <property type="evidence" value="ECO:0007669"/>
    <property type="project" value="TreeGrafter"/>
</dbReference>
<dbReference type="Pfam" id="PF12456">
    <property type="entry name" value="hSac2"/>
    <property type="match status" value="1"/>
</dbReference>
<accession>A0A085NH36</accession>
<dbReference type="EMBL" id="KL367501">
    <property type="protein sequence ID" value="KFD68782.1"/>
    <property type="molecule type" value="Genomic_DNA"/>
</dbReference>
<evidence type="ECO:0000259" key="2">
    <source>
        <dbReference type="PROSITE" id="PS50275"/>
    </source>
</evidence>
<dbReference type="InterPro" id="IPR034753">
    <property type="entry name" value="hSac2"/>
</dbReference>
<proteinExistence type="predicted"/>
<dbReference type="InterPro" id="IPR002013">
    <property type="entry name" value="SAC_dom"/>
</dbReference>
<dbReference type="InterPro" id="IPR001888">
    <property type="entry name" value="Transposase_1"/>
</dbReference>